<gene>
    <name evidence="7" type="ORF">SKAU_G00359990</name>
</gene>
<evidence type="ECO:0000256" key="1">
    <source>
        <dbReference type="ARBA" id="ARBA00004651"/>
    </source>
</evidence>
<evidence type="ECO:0000256" key="5">
    <source>
        <dbReference type="ARBA" id="ARBA00022989"/>
    </source>
</evidence>
<comment type="caution">
    <text evidence="7">The sequence shown here is derived from an EMBL/GenBank/DDBJ whole genome shotgun (WGS) entry which is preliminary data.</text>
</comment>
<dbReference type="PANTHER" id="PTHR14319">
    <property type="entry name" value="FIVE-SPAN TRANSMEMBRANE PROTEIN M83"/>
    <property type="match status" value="1"/>
</dbReference>
<organism evidence="7 8">
    <name type="scientific">Synaphobranchus kaupii</name>
    <name type="common">Kaup's arrowtooth eel</name>
    <dbReference type="NCBI Taxonomy" id="118154"/>
    <lineage>
        <taxon>Eukaryota</taxon>
        <taxon>Metazoa</taxon>
        <taxon>Chordata</taxon>
        <taxon>Craniata</taxon>
        <taxon>Vertebrata</taxon>
        <taxon>Euteleostomi</taxon>
        <taxon>Actinopterygii</taxon>
        <taxon>Neopterygii</taxon>
        <taxon>Teleostei</taxon>
        <taxon>Anguilliformes</taxon>
        <taxon>Synaphobranchidae</taxon>
        <taxon>Synaphobranchus</taxon>
    </lineage>
</organism>
<evidence type="ECO:0000313" key="7">
    <source>
        <dbReference type="EMBL" id="KAJ8339213.1"/>
    </source>
</evidence>
<evidence type="ECO:0000256" key="3">
    <source>
        <dbReference type="ARBA" id="ARBA00022475"/>
    </source>
</evidence>
<dbReference type="GO" id="GO:0005886">
    <property type="term" value="C:plasma membrane"/>
    <property type="evidence" value="ECO:0007669"/>
    <property type="project" value="UniProtKB-SubCell"/>
</dbReference>
<accession>A0A9Q1EI68</accession>
<proteinExistence type="inferred from homology"/>
<name>A0A9Q1EI68_SYNKA</name>
<evidence type="ECO:0000313" key="8">
    <source>
        <dbReference type="Proteomes" id="UP001152622"/>
    </source>
</evidence>
<dbReference type="PANTHER" id="PTHR14319:SF6">
    <property type="entry name" value="TRANSMEMBRANE PROTEIN 8B"/>
    <property type="match status" value="1"/>
</dbReference>
<dbReference type="EMBL" id="JAINUF010000017">
    <property type="protein sequence ID" value="KAJ8339213.1"/>
    <property type="molecule type" value="Genomic_DNA"/>
</dbReference>
<sequence>MLGLNASGLDRDRLHLLLIVYTYLCCLGDCLYVTDYFTRTPRKLNAFRSFASVELFHFNVPDDTVVAVWNLITFKEQGGTFGDSCPDRNVTVYFRSGAPPVINPFRTRFPQDTVVPSVFAVTLTWTLPNRTTGVFNVTSPLPGNWFLAAHLPKDEGKISVKGLYEECQYLFQPQLIVQRLIGISVLYPGYFIDQMIPVHNRSMLYKVFIPNYISQLKVQLADCSTRNKSTESCPLLLKIRARAPPLHNSSSVDCQEQSICELDMPLNSWEQWYYILVERYLDNVDVYFHIRVQVKVEAKLNLFSEILYEECSGRYGEVTSRKTAARIKGRREKEIEDLVASRRQLRRRWRKAEEREKEGLKALWDDIRERLANLQSASGGGGKRKRRKGRTSSGILSVSLVGFLRRNRMLEISKEDLEEHIRVQYSDPARTNPLGPPGYVPKPPEPSALFDTSPPKLSEVRQVIMHARSAAAPRPNGIPYRLYKNCPRVLKLLWSLMRTAWTKLIIPSEWQRAVAVFIPKEQNAKIISQFRSIVIECRGEDFLCSDGQKDDHLLDRKWVH</sequence>
<evidence type="ECO:0000256" key="6">
    <source>
        <dbReference type="ARBA" id="ARBA00023136"/>
    </source>
</evidence>
<dbReference type="Proteomes" id="UP001152622">
    <property type="component" value="Chromosome 17"/>
</dbReference>
<comment type="similarity">
    <text evidence="2">Belongs to the TMEM8 family.</text>
</comment>
<keyword evidence="6" id="KW-0472">Membrane</keyword>
<evidence type="ECO:0000256" key="4">
    <source>
        <dbReference type="ARBA" id="ARBA00022692"/>
    </source>
</evidence>
<evidence type="ECO:0000256" key="2">
    <source>
        <dbReference type="ARBA" id="ARBA00005542"/>
    </source>
</evidence>
<evidence type="ECO:0008006" key="9">
    <source>
        <dbReference type="Google" id="ProtNLM"/>
    </source>
</evidence>
<keyword evidence="4" id="KW-0812">Transmembrane</keyword>
<keyword evidence="3" id="KW-1003">Cell membrane</keyword>
<dbReference type="OrthoDB" id="69646at2759"/>
<protein>
    <recommendedName>
        <fullName evidence="9">Transmembrane protein 8A</fullName>
    </recommendedName>
</protein>
<comment type="subcellular location">
    <subcellularLocation>
        <location evidence="1">Cell membrane</location>
        <topology evidence="1">Multi-pass membrane protein</topology>
    </subcellularLocation>
</comment>
<keyword evidence="8" id="KW-1185">Reference proteome</keyword>
<keyword evidence="5" id="KW-1133">Transmembrane helix</keyword>
<reference evidence="7" key="1">
    <citation type="journal article" date="2023" name="Science">
        <title>Genome structures resolve the early diversification of teleost fishes.</title>
        <authorList>
            <person name="Parey E."/>
            <person name="Louis A."/>
            <person name="Montfort J."/>
            <person name="Bouchez O."/>
            <person name="Roques C."/>
            <person name="Iampietro C."/>
            <person name="Lluch J."/>
            <person name="Castinel A."/>
            <person name="Donnadieu C."/>
            <person name="Desvignes T."/>
            <person name="Floi Bucao C."/>
            <person name="Jouanno E."/>
            <person name="Wen M."/>
            <person name="Mejri S."/>
            <person name="Dirks R."/>
            <person name="Jansen H."/>
            <person name="Henkel C."/>
            <person name="Chen W.J."/>
            <person name="Zahm M."/>
            <person name="Cabau C."/>
            <person name="Klopp C."/>
            <person name="Thompson A.W."/>
            <person name="Robinson-Rechavi M."/>
            <person name="Braasch I."/>
            <person name="Lecointre G."/>
            <person name="Bobe J."/>
            <person name="Postlethwait J.H."/>
            <person name="Berthelot C."/>
            <person name="Roest Crollius H."/>
            <person name="Guiguen Y."/>
        </authorList>
    </citation>
    <scope>NUCLEOTIDE SEQUENCE</scope>
    <source>
        <strain evidence="7">WJC10195</strain>
    </source>
</reference>
<dbReference type="AlphaFoldDB" id="A0A9Q1EI68"/>
<dbReference type="InterPro" id="IPR021910">
    <property type="entry name" value="NGX6/PGAP6/MYMK"/>
</dbReference>